<dbReference type="EMBL" id="JABEYB010000005">
    <property type="protein sequence ID" value="NNU75763.1"/>
    <property type="molecule type" value="Genomic_DNA"/>
</dbReference>
<accession>A0A7Y3WS88</accession>
<gene>
    <name evidence="1" type="ORF">HLQ16_07445</name>
</gene>
<sequence length="492" mass="58228">MVNATSNYILTLKLNTERYQEDILNKRLEISRSIYNSCLGELFKRYNHMRESKEYEKVINMVKGKERNKKFNELNKRYDLTEYSFHKYVKCIQKYFKDNVDSFTAQKIASRCFSAFQKLMLHQSNRVYFKKYGEMNSVEGKSNKTGIRFIDNKLRWNGLDINVIINKNDEYAQVSLLNKIKYCRVVRKIIRGKYRYYVQLIIEGIPPTKYNKETGEVRCKIGDGNVGIDIGTRTIAISSKNEVKLLELCPEVENIEHEKNILLRKLDRQRRSNNPNNYNENGTIKKGIMTNLKKIKLTWIKSNKYIKTQNELREVQRKQAYIRKQSHEKLANYIISLGDRILVETMNYKGLQSRSKEATVNTNGKFNKKKRFGKSLANKAPSMLLTILDNKLKWHNTKLTKINTYKVKASQYNHIKDKYVKKELSERWNDFGEFKIQRDLYSSFLIMNVKDNLEEIDKELCFKQFDNFRKLHDKEILKIQSSSINLISSMGI</sequence>
<comment type="caution">
    <text evidence="1">The sequence shown here is derived from an EMBL/GenBank/DDBJ whole genome shotgun (WGS) entry which is preliminary data.</text>
</comment>
<dbReference type="RefSeq" id="WP_171296533.1">
    <property type="nucleotide sequence ID" value="NZ_CP087098.1"/>
</dbReference>
<organism evidence="1 2">
    <name type="scientific">Clostridium estertheticum</name>
    <dbReference type="NCBI Taxonomy" id="238834"/>
    <lineage>
        <taxon>Bacteria</taxon>
        <taxon>Bacillati</taxon>
        <taxon>Bacillota</taxon>
        <taxon>Clostridia</taxon>
        <taxon>Eubacteriales</taxon>
        <taxon>Clostridiaceae</taxon>
        <taxon>Clostridium</taxon>
    </lineage>
</organism>
<dbReference type="Proteomes" id="UP000531659">
    <property type="component" value="Unassembled WGS sequence"/>
</dbReference>
<reference evidence="1 2" key="1">
    <citation type="submission" date="2020-05" db="EMBL/GenBank/DDBJ databases">
        <title>Complete genome of Clostridium estertheticum subspecies estertheticum, isolated from Vacuum packed lamb meat from New Zealand imported to Switzerland.</title>
        <authorList>
            <person name="Wambui J."/>
            <person name="Stevens M.J.A."/>
            <person name="Stephan R."/>
        </authorList>
    </citation>
    <scope>NUCLEOTIDE SEQUENCE [LARGE SCALE GENOMIC DNA]</scope>
    <source>
        <strain evidence="1 2">CEST001</strain>
    </source>
</reference>
<name>A0A7Y3WS88_9CLOT</name>
<protein>
    <submittedName>
        <fullName evidence="1">Transposase</fullName>
    </submittedName>
</protein>
<evidence type="ECO:0000313" key="2">
    <source>
        <dbReference type="Proteomes" id="UP000531659"/>
    </source>
</evidence>
<dbReference type="AlphaFoldDB" id="A0A7Y3WS88"/>
<proteinExistence type="predicted"/>
<evidence type="ECO:0000313" key="1">
    <source>
        <dbReference type="EMBL" id="NNU75763.1"/>
    </source>
</evidence>